<sequence>MPPAALSLASLILFSYFCSGCSYPRAHELGSPRRSSPRLGFDFHHRFSDPVRSVLGVDVPVGTTEYYSLLSSRDRLIHGRRLSSPSADTFTFLGGNATYRIDALGYLHYANVTIGNPSLSFLVALDTGSDLFWLPCDCIQCVKGLRTSTGEELLFDIYSPNASTTSATVSCKSGYCSKKQQASCPAERVPCLYQVNYLSENTSSIGVLVEDVLHLTAEDDRSKTVDARVMFGCGRIQTGTFLTGIGRIIFGDQGSPDQGETPFFASQVHPVYNVTIAQIVVGDKAHVLEFTAIFDSGTSFTLLADPAYSLLTKSFDALVKEKRFATGPENPFEYCYELSKHGNSLENITLGLNMKGGNTFLLTKPLESVSDKGKPVSCLAVVKSSSINIIGQNFMTGYRVVFDRERMVLGWKASNCFDEETDEAATLPVNPGNSSLIVPSASLNPEATTNGSTNGSLASSATLHTFDLHQHLSLYILSLIFILVTHLPIL</sequence>
<dbReference type="EMBL" id="CM042882">
    <property type="protein sequence ID" value="KAI4381793.1"/>
    <property type="molecule type" value="Genomic_DNA"/>
</dbReference>
<name>A0ACB9RS00_9MYRT</name>
<protein>
    <submittedName>
        <fullName evidence="1">Uncharacterized protein</fullName>
    </submittedName>
</protein>
<accession>A0ACB9RS00</accession>
<gene>
    <name evidence="1" type="ORF">MLD38_007832</name>
</gene>
<reference evidence="2" key="1">
    <citation type="journal article" date="2023" name="Front. Plant Sci.">
        <title>Chromosomal-level genome assembly of Melastoma candidum provides insights into trichome evolution.</title>
        <authorList>
            <person name="Zhong Y."/>
            <person name="Wu W."/>
            <person name="Sun C."/>
            <person name="Zou P."/>
            <person name="Liu Y."/>
            <person name="Dai S."/>
            <person name="Zhou R."/>
        </authorList>
    </citation>
    <scope>NUCLEOTIDE SEQUENCE [LARGE SCALE GENOMIC DNA]</scope>
</reference>
<organism evidence="1 2">
    <name type="scientific">Melastoma candidum</name>
    <dbReference type="NCBI Taxonomy" id="119954"/>
    <lineage>
        <taxon>Eukaryota</taxon>
        <taxon>Viridiplantae</taxon>
        <taxon>Streptophyta</taxon>
        <taxon>Embryophyta</taxon>
        <taxon>Tracheophyta</taxon>
        <taxon>Spermatophyta</taxon>
        <taxon>Magnoliopsida</taxon>
        <taxon>eudicotyledons</taxon>
        <taxon>Gunneridae</taxon>
        <taxon>Pentapetalae</taxon>
        <taxon>rosids</taxon>
        <taxon>malvids</taxon>
        <taxon>Myrtales</taxon>
        <taxon>Melastomataceae</taxon>
        <taxon>Melastomatoideae</taxon>
        <taxon>Melastomateae</taxon>
        <taxon>Melastoma</taxon>
    </lineage>
</organism>
<evidence type="ECO:0000313" key="2">
    <source>
        <dbReference type="Proteomes" id="UP001057402"/>
    </source>
</evidence>
<dbReference type="Proteomes" id="UP001057402">
    <property type="component" value="Chromosome 3"/>
</dbReference>
<proteinExistence type="predicted"/>
<keyword evidence="2" id="KW-1185">Reference proteome</keyword>
<evidence type="ECO:0000313" key="1">
    <source>
        <dbReference type="EMBL" id="KAI4381793.1"/>
    </source>
</evidence>
<comment type="caution">
    <text evidence="1">The sequence shown here is derived from an EMBL/GenBank/DDBJ whole genome shotgun (WGS) entry which is preliminary data.</text>
</comment>